<evidence type="ECO:0000256" key="2">
    <source>
        <dbReference type="ARBA" id="ARBA00023170"/>
    </source>
</evidence>
<name>A0A7N9CTY8_MACFA</name>
<dbReference type="FunFam" id="2.60.40.10:FF:000318">
    <property type="entry name" value="Growth hormone receptor"/>
    <property type="match status" value="1"/>
</dbReference>
<evidence type="ECO:0000313" key="5">
    <source>
        <dbReference type="Ensembl" id="ENSMFAP00000052937.1"/>
    </source>
</evidence>
<dbReference type="Gene3D" id="2.60.40.10">
    <property type="entry name" value="Immunoglobulins"/>
    <property type="match status" value="2"/>
</dbReference>
<dbReference type="PANTHER" id="PTHR35253:SF1">
    <property type="entry name" value="COILED-COIL DOMAIN-CONTAINING PROTEIN 152"/>
    <property type="match status" value="1"/>
</dbReference>
<dbReference type="GeneTree" id="ENSGT00940000159987"/>
<keyword evidence="6" id="KW-1185">Reference proteome</keyword>
<dbReference type="PANTHER" id="PTHR35253">
    <property type="entry name" value="COILED-COIL DOMAIN-CONTAINING PROTEIN 152"/>
    <property type="match status" value="1"/>
</dbReference>
<dbReference type="InterPro" id="IPR013783">
    <property type="entry name" value="Ig-like_fold"/>
</dbReference>
<evidence type="ECO:0000259" key="4">
    <source>
        <dbReference type="Pfam" id="PF09067"/>
    </source>
</evidence>
<protein>
    <submittedName>
        <fullName evidence="5">Growth hormone receptor</fullName>
    </submittedName>
</protein>
<dbReference type="Ensembl" id="ENSMFAT00000097145.1">
    <property type="protein sequence ID" value="ENSMFAP00000052937.1"/>
    <property type="gene ID" value="ENSMFAG00000034540.2"/>
</dbReference>
<gene>
    <name evidence="5" type="primary">GHR</name>
</gene>
<dbReference type="InterPro" id="IPR003961">
    <property type="entry name" value="FN3_dom"/>
</dbReference>
<sequence>MFSSLSVSATAAILSRASWSLQSVNPGLKTNSSKEPKFTKCRSPERETFSCHWTDAVHHGLKSLGPIQLFYTRRNIQEQTQEWKECPDYVSAGENSCYFNSSFTSVWIPYCIKLTSNGDTVDGKCFSVDEIVQPDPPIALNWTLLNVSLTGIHADIQVRWEAPPNADIQKGWMVLEYELQYKEVNETKWKMKMIETNGKNNILDIQLEKTNCLLKVMQAKEVSIKEECATLHNIIKGLQQTIECQQNLKGKLEKKVKSKKALFI</sequence>
<dbReference type="InterPro" id="IPR038827">
    <property type="entry name" value="CCDC152"/>
</dbReference>
<reference evidence="5 6" key="1">
    <citation type="submission" date="2013-03" db="EMBL/GenBank/DDBJ databases">
        <authorList>
            <person name="Warren W."/>
            <person name="Wilson R.K."/>
        </authorList>
    </citation>
    <scope>NUCLEOTIDE SEQUENCE</scope>
</reference>
<dbReference type="Pfam" id="PF09067">
    <property type="entry name" value="EpoR_lig-bind"/>
    <property type="match status" value="1"/>
</dbReference>
<evidence type="ECO:0000256" key="1">
    <source>
        <dbReference type="ARBA" id="ARBA00022729"/>
    </source>
</evidence>
<keyword evidence="2" id="KW-0675">Receptor</keyword>
<accession>A0A7N9CTY8</accession>
<feature type="domain" description="Growth hormone/erythropoietin receptor ligand binding" evidence="4">
    <location>
        <begin position="32"/>
        <end position="115"/>
    </location>
</feature>
<dbReference type="Bgee" id="ENSMFAG00000034540">
    <property type="expression patterns" value="Expressed in liver and 13 other cell types or tissues"/>
</dbReference>
<evidence type="ECO:0000313" key="6">
    <source>
        <dbReference type="Proteomes" id="UP000233100"/>
    </source>
</evidence>
<dbReference type="SUPFAM" id="SSF49265">
    <property type="entry name" value="Fibronectin type III"/>
    <property type="match status" value="2"/>
</dbReference>
<dbReference type="Proteomes" id="UP000233100">
    <property type="component" value="Chromosome 6"/>
</dbReference>
<organism evidence="5 6">
    <name type="scientific">Macaca fascicularis</name>
    <name type="common">Crab-eating macaque</name>
    <name type="synonym">Cynomolgus monkey</name>
    <dbReference type="NCBI Taxonomy" id="9541"/>
    <lineage>
        <taxon>Eukaryota</taxon>
        <taxon>Metazoa</taxon>
        <taxon>Chordata</taxon>
        <taxon>Craniata</taxon>
        <taxon>Vertebrata</taxon>
        <taxon>Euteleostomi</taxon>
        <taxon>Mammalia</taxon>
        <taxon>Eutheria</taxon>
        <taxon>Euarchontoglires</taxon>
        <taxon>Primates</taxon>
        <taxon>Haplorrhini</taxon>
        <taxon>Catarrhini</taxon>
        <taxon>Cercopithecidae</taxon>
        <taxon>Cercopithecinae</taxon>
        <taxon>Macaca</taxon>
    </lineage>
</organism>
<dbReference type="InterPro" id="IPR015152">
    <property type="entry name" value="Growth/epo_recpt_lig-bind"/>
</dbReference>
<dbReference type="InterPro" id="IPR036116">
    <property type="entry name" value="FN3_sf"/>
</dbReference>
<evidence type="ECO:0000256" key="3">
    <source>
        <dbReference type="ARBA" id="ARBA00023180"/>
    </source>
</evidence>
<reference evidence="5" key="3">
    <citation type="submission" date="2025-09" db="UniProtKB">
        <authorList>
            <consortium name="Ensembl"/>
        </authorList>
    </citation>
    <scope>IDENTIFICATION</scope>
</reference>
<keyword evidence="3" id="KW-0325">Glycoprotein</keyword>
<keyword evidence="1" id="KW-0732">Signal</keyword>
<proteinExistence type="predicted"/>
<reference evidence="5" key="2">
    <citation type="submission" date="2025-08" db="UniProtKB">
        <authorList>
            <consortium name="Ensembl"/>
        </authorList>
    </citation>
    <scope>IDENTIFICATION</scope>
</reference>
<dbReference type="AlphaFoldDB" id="A0A7N9CTY8"/>
<dbReference type="CDD" id="cd00063">
    <property type="entry name" value="FN3"/>
    <property type="match status" value="1"/>
</dbReference>